<feature type="region of interest" description="Disordered" evidence="1">
    <location>
        <begin position="431"/>
        <end position="505"/>
    </location>
</feature>
<dbReference type="InParanoid" id="J4GS54"/>
<name>J4GS54_9APHY</name>
<dbReference type="GeneID" id="24098831"/>
<dbReference type="OrthoDB" id="3357304at2759"/>
<keyword evidence="2" id="KW-1133">Transmembrane helix</keyword>
<dbReference type="EMBL" id="HE797135">
    <property type="protein sequence ID" value="CCM03920.1"/>
    <property type="molecule type" value="Genomic_DNA"/>
</dbReference>
<keyword evidence="2" id="KW-0812">Transmembrane</keyword>
<dbReference type="RefSeq" id="XP_012183203.1">
    <property type="nucleotide sequence ID" value="XM_012327813.1"/>
</dbReference>
<feature type="transmembrane region" description="Helical" evidence="2">
    <location>
        <begin position="136"/>
        <end position="158"/>
    </location>
</feature>
<feature type="compositionally biased region" description="Basic and acidic residues" evidence="1">
    <location>
        <begin position="340"/>
        <end position="350"/>
    </location>
</feature>
<organism evidence="4 5">
    <name type="scientific">Fibroporia radiculosa</name>
    <dbReference type="NCBI Taxonomy" id="599839"/>
    <lineage>
        <taxon>Eukaryota</taxon>
        <taxon>Fungi</taxon>
        <taxon>Dikarya</taxon>
        <taxon>Basidiomycota</taxon>
        <taxon>Agaricomycotina</taxon>
        <taxon>Agaricomycetes</taxon>
        <taxon>Polyporales</taxon>
        <taxon>Fibroporiaceae</taxon>
        <taxon>Fibroporia</taxon>
    </lineage>
</organism>
<feature type="chain" id="PRO_5003779035" evidence="3">
    <location>
        <begin position="18"/>
        <end position="520"/>
    </location>
</feature>
<keyword evidence="2" id="KW-0472">Membrane</keyword>
<feature type="transmembrane region" description="Helical" evidence="2">
    <location>
        <begin position="270"/>
        <end position="296"/>
    </location>
</feature>
<evidence type="ECO:0000313" key="5">
    <source>
        <dbReference type="Proteomes" id="UP000006352"/>
    </source>
</evidence>
<dbReference type="HOGENOM" id="CLU_016579_1_1_1"/>
<accession>J4GS54</accession>
<evidence type="ECO:0000256" key="3">
    <source>
        <dbReference type="SAM" id="SignalP"/>
    </source>
</evidence>
<feature type="transmembrane region" description="Helical" evidence="2">
    <location>
        <begin position="170"/>
        <end position="188"/>
    </location>
</feature>
<gene>
    <name evidence="4" type="ORF">FIBRA_06071</name>
</gene>
<sequence length="520" mass="58074">MLRHPALLLGLLSIAVAQNSSNTSSDGFPNDPILDYRPVLARSLPIQLLLNGIVLTLTAVLLLQLLFTAQYHFRLAPINFSLQISAVCTLLVSSISTVHVVMEALSEESSTWPYMLNYVAVDIPPDASSGWTMGQLGAWLLMTATTGMLIQITHIQFLTLLFPSKLEKRLIIVLLGPLAVVSAVMQMLRVVKDAQRAVVAVQNVCNATLSLLFTAALFVWGLLVNRKNAWRTDGGTASFGVGALTLAPLSTAISLLSVPLKDEFTWMKPLMWSVILWQSFLGWWWWVGAGMGVGDLEELLSRTEKRQNGRKRRSARRRGQRERAETIWKGVTDAFGFGRGDAHETQDETRTSSSAASASALTSTRGVWRRPYAWFAFLRREHLAATREQAVEWVERVNEVYGREEGQGRGSRGWGLGQYAIRRVEEAADNETVVGDEDVDVVDDDEGVDQVERGEDGRRKGGDAEMDGDEGKRRMRRRNRRRDDDNAGEAPAAQPPEASPSSMWWWGPLRRWRLHDVTEY</sequence>
<feature type="transmembrane region" description="Helical" evidence="2">
    <location>
        <begin position="200"/>
        <end position="224"/>
    </location>
</feature>
<evidence type="ECO:0000256" key="1">
    <source>
        <dbReference type="SAM" id="MobiDB-lite"/>
    </source>
</evidence>
<protein>
    <submittedName>
        <fullName evidence="4">Uncharacterized protein</fullName>
    </submittedName>
</protein>
<feature type="transmembrane region" description="Helical" evidence="2">
    <location>
        <begin position="49"/>
        <end position="68"/>
    </location>
</feature>
<dbReference type="AlphaFoldDB" id="J4GS54"/>
<feature type="signal peptide" evidence="3">
    <location>
        <begin position="1"/>
        <end position="17"/>
    </location>
</feature>
<evidence type="ECO:0000313" key="4">
    <source>
        <dbReference type="EMBL" id="CCM03920.1"/>
    </source>
</evidence>
<dbReference type="Proteomes" id="UP000006352">
    <property type="component" value="Unassembled WGS sequence"/>
</dbReference>
<feature type="compositionally biased region" description="Low complexity" evidence="1">
    <location>
        <begin position="351"/>
        <end position="360"/>
    </location>
</feature>
<proteinExistence type="predicted"/>
<evidence type="ECO:0000256" key="2">
    <source>
        <dbReference type="SAM" id="Phobius"/>
    </source>
</evidence>
<feature type="region of interest" description="Disordered" evidence="1">
    <location>
        <begin position="339"/>
        <end position="360"/>
    </location>
</feature>
<feature type="transmembrane region" description="Helical" evidence="2">
    <location>
        <begin position="236"/>
        <end position="258"/>
    </location>
</feature>
<keyword evidence="3" id="KW-0732">Signal</keyword>
<feature type="compositionally biased region" description="Basic and acidic residues" evidence="1">
    <location>
        <begin position="450"/>
        <end position="463"/>
    </location>
</feature>
<feature type="compositionally biased region" description="Acidic residues" evidence="1">
    <location>
        <begin position="434"/>
        <end position="449"/>
    </location>
</feature>
<dbReference type="STRING" id="599839.J4GS54"/>
<feature type="transmembrane region" description="Helical" evidence="2">
    <location>
        <begin position="80"/>
        <end position="102"/>
    </location>
</feature>
<keyword evidence="5" id="KW-1185">Reference proteome</keyword>
<reference evidence="4 5" key="1">
    <citation type="journal article" date="2012" name="Appl. Environ. Microbiol.">
        <title>Short-read sequencing for genomic analysis of the brown rot fungus Fibroporia radiculosa.</title>
        <authorList>
            <person name="Tang J.D."/>
            <person name="Perkins A.D."/>
            <person name="Sonstegard T.S."/>
            <person name="Schroeder S.G."/>
            <person name="Burgess S.C."/>
            <person name="Diehl S.V."/>
        </authorList>
    </citation>
    <scope>NUCLEOTIDE SEQUENCE [LARGE SCALE GENOMIC DNA]</scope>
    <source>
        <strain evidence="4 5">TFFH 294</strain>
    </source>
</reference>